<dbReference type="Proteomes" id="UP000622638">
    <property type="component" value="Unassembled WGS sequence"/>
</dbReference>
<evidence type="ECO:0000313" key="6">
    <source>
        <dbReference type="EMBL" id="GGC03030.1"/>
    </source>
</evidence>
<dbReference type="Gene3D" id="1.10.10.10">
    <property type="entry name" value="Winged helix-like DNA-binding domain superfamily/Winged helix DNA-binding domain"/>
    <property type="match status" value="1"/>
</dbReference>
<dbReference type="PANTHER" id="PTHR30537:SF72">
    <property type="entry name" value="LYSR FAMILY TRANSCRIPTIONAL REGULATOR"/>
    <property type="match status" value="1"/>
</dbReference>
<accession>A0ABQ1KQ41</accession>
<dbReference type="EMBL" id="BMKG01000010">
    <property type="protein sequence ID" value="GGC03030.1"/>
    <property type="molecule type" value="Genomic_DNA"/>
</dbReference>
<proteinExistence type="inferred from homology"/>
<dbReference type="CDD" id="cd08472">
    <property type="entry name" value="PBP2_CrgA_like_3"/>
    <property type="match status" value="1"/>
</dbReference>
<dbReference type="InterPro" id="IPR036388">
    <property type="entry name" value="WH-like_DNA-bd_sf"/>
</dbReference>
<keyword evidence="2" id="KW-0805">Transcription regulation</keyword>
<evidence type="ECO:0000256" key="3">
    <source>
        <dbReference type="ARBA" id="ARBA00023125"/>
    </source>
</evidence>
<feature type="domain" description="HTH lysR-type" evidence="5">
    <location>
        <begin position="1"/>
        <end position="53"/>
    </location>
</feature>
<dbReference type="Gene3D" id="3.40.190.290">
    <property type="match status" value="1"/>
</dbReference>
<keyword evidence="4" id="KW-0804">Transcription</keyword>
<comment type="caution">
    <text evidence="6">The sequence shown here is derived from an EMBL/GenBank/DDBJ whole genome shotgun (WGS) entry which is preliminary data.</text>
</comment>
<dbReference type="InterPro" id="IPR036390">
    <property type="entry name" value="WH_DNA-bd_sf"/>
</dbReference>
<dbReference type="Pfam" id="PF03466">
    <property type="entry name" value="LysR_substrate"/>
    <property type="match status" value="1"/>
</dbReference>
<evidence type="ECO:0000256" key="1">
    <source>
        <dbReference type="ARBA" id="ARBA00009437"/>
    </source>
</evidence>
<keyword evidence="7" id="KW-1185">Reference proteome</keyword>
<reference evidence="7" key="1">
    <citation type="journal article" date="2019" name="Int. J. Syst. Evol. Microbiol.">
        <title>The Global Catalogue of Microorganisms (GCM) 10K type strain sequencing project: providing services to taxonomists for standard genome sequencing and annotation.</title>
        <authorList>
            <consortium name="The Broad Institute Genomics Platform"/>
            <consortium name="The Broad Institute Genome Sequencing Center for Infectious Disease"/>
            <person name="Wu L."/>
            <person name="Ma J."/>
        </authorList>
    </citation>
    <scope>NUCLEOTIDE SEQUENCE [LARGE SCALE GENOMIC DNA]</scope>
    <source>
        <strain evidence="7">CGMCC 1.15931</strain>
    </source>
</reference>
<dbReference type="InterPro" id="IPR000847">
    <property type="entry name" value="LysR_HTH_N"/>
</dbReference>
<dbReference type="SUPFAM" id="SSF46785">
    <property type="entry name" value="Winged helix' DNA-binding domain"/>
    <property type="match status" value="1"/>
</dbReference>
<keyword evidence="3" id="KW-0238">DNA-binding</keyword>
<evidence type="ECO:0000256" key="4">
    <source>
        <dbReference type="ARBA" id="ARBA00023163"/>
    </source>
</evidence>
<evidence type="ECO:0000313" key="7">
    <source>
        <dbReference type="Proteomes" id="UP000622638"/>
    </source>
</evidence>
<sequence>MRLFTRIVELGAFTRAADDLKLPAATATHAIRQLEARLGVRLLHRTTRKVTPTSDGEAYYQRCLRILADVDETENAFGHGGAAPRGKLRVDLSTAGRVFVLPRLHEFFARYPDIELEIGLGDRFVDLVAEGVDCVMRVGALRDSSMVGRRVATLPQVTCASAAYLDRHGTPATLEDLHGHQAVNWYAAASGRMLPFEFLVDGTVRSVPLPGKVSVSEGEAYLACCLGSAGLVQMPRYRVAALLAAGTLREVLPAWPPAALPVTVLYPHQRQLSPRVRVLADWLAEVMAQAGAGEPPPIC</sequence>
<dbReference type="PROSITE" id="PS50931">
    <property type="entry name" value="HTH_LYSR"/>
    <property type="match status" value="1"/>
</dbReference>
<organism evidence="6 7">
    <name type="scientific">Pseudoduganella buxea</name>
    <dbReference type="NCBI Taxonomy" id="1949069"/>
    <lineage>
        <taxon>Bacteria</taxon>
        <taxon>Pseudomonadati</taxon>
        <taxon>Pseudomonadota</taxon>
        <taxon>Betaproteobacteria</taxon>
        <taxon>Burkholderiales</taxon>
        <taxon>Oxalobacteraceae</taxon>
        <taxon>Telluria group</taxon>
        <taxon>Pseudoduganella</taxon>
    </lineage>
</organism>
<comment type="similarity">
    <text evidence="1">Belongs to the LysR transcriptional regulatory family.</text>
</comment>
<dbReference type="SUPFAM" id="SSF53850">
    <property type="entry name" value="Periplasmic binding protein-like II"/>
    <property type="match status" value="1"/>
</dbReference>
<name>A0ABQ1KQ41_9BURK</name>
<gene>
    <name evidence="6" type="ORF">GCM10011572_26240</name>
</gene>
<protein>
    <submittedName>
        <fullName evidence="6">LysR family transcriptional regulator</fullName>
    </submittedName>
</protein>
<dbReference type="PANTHER" id="PTHR30537">
    <property type="entry name" value="HTH-TYPE TRANSCRIPTIONAL REGULATOR"/>
    <property type="match status" value="1"/>
</dbReference>
<evidence type="ECO:0000256" key="2">
    <source>
        <dbReference type="ARBA" id="ARBA00023015"/>
    </source>
</evidence>
<evidence type="ECO:0000259" key="5">
    <source>
        <dbReference type="PROSITE" id="PS50931"/>
    </source>
</evidence>
<dbReference type="Pfam" id="PF00126">
    <property type="entry name" value="HTH_1"/>
    <property type="match status" value="1"/>
</dbReference>
<dbReference type="InterPro" id="IPR005119">
    <property type="entry name" value="LysR_subst-bd"/>
</dbReference>
<dbReference type="InterPro" id="IPR058163">
    <property type="entry name" value="LysR-type_TF_proteobact-type"/>
</dbReference>